<reference evidence="5 6" key="1">
    <citation type="journal article" date="2016" name="Nat. Commun.">
        <title>Thousands of microbial genomes shed light on interconnected biogeochemical processes in an aquifer system.</title>
        <authorList>
            <person name="Anantharaman K."/>
            <person name="Brown C.T."/>
            <person name="Hug L.A."/>
            <person name="Sharon I."/>
            <person name="Castelle C.J."/>
            <person name="Probst A.J."/>
            <person name="Thomas B.C."/>
            <person name="Singh A."/>
            <person name="Wilkins M.J."/>
            <person name="Karaoz U."/>
            <person name="Brodie E.L."/>
            <person name="Williams K.H."/>
            <person name="Hubbard S.S."/>
            <person name="Banfield J.F."/>
        </authorList>
    </citation>
    <scope>NUCLEOTIDE SEQUENCE [LARGE SCALE GENOMIC DNA]</scope>
</reference>
<evidence type="ECO:0000256" key="2">
    <source>
        <dbReference type="PIRSR" id="PIRSR640198-1"/>
    </source>
</evidence>
<evidence type="ECO:0000256" key="1">
    <source>
        <dbReference type="PIRSR" id="PIRSR038925-1"/>
    </source>
</evidence>
<feature type="binding site" evidence="1">
    <location>
        <begin position="220"/>
        <end position="226"/>
    </location>
    <ligand>
        <name>ATP</name>
        <dbReference type="ChEBI" id="CHEBI:30616"/>
    </ligand>
</feature>
<dbReference type="InterPro" id="IPR040198">
    <property type="entry name" value="Fido_containing"/>
</dbReference>
<gene>
    <name evidence="5" type="ORF">A2Y85_06790</name>
</gene>
<feature type="active site" evidence="2">
    <location>
        <position position="215"/>
    </location>
</feature>
<dbReference type="Pfam" id="PF13784">
    <property type="entry name" value="Fic_N"/>
    <property type="match status" value="1"/>
</dbReference>
<dbReference type="AlphaFoldDB" id="A0A1F4U5A9"/>
<evidence type="ECO:0000313" key="5">
    <source>
        <dbReference type="EMBL" id="OGC40091.1"/>
    </source>
</evidence>
<sequence>MSQKSELASVGTLVQQKGNYKAFIPGRFPPKGLIYHDPKILSLLSKANLILGKLDGITRLLPDIDFFIFMYIKKESAYSSQIEGTKAKLTDALMAEIERTPELPPDVDDILHYITAMNAGLSRLEKLPLSLRLIKEIHQILLTQARGSAHPYPGEFRKVQNWIMGTSPGDARFVPPPAEFILPAMGDLEKFFYSNEEVPVLIKIALIHSQFETIHPFIDGNGRTGRLLITFYLCQQQILQRPVLYLSAYFKKHRDLYFTMLDEYRKGNIAGWLEFFLKGIIQVASEAIETSDKIIDLREKDLHCVSTLGRASKNAIVLLKNLYKLPIVNVRRVQDYTGISREAANRLVRKFVQLSLLHAMEKEKKYGRLFVYKEYISLFED</sequence>
<dbReference type="SUPFAM" id="SSF140931">
    <property type="entry name" value="Fic-like"/>
    <property type="match status" value="1"/>
</dbReference>
<dbReference type="InterPro" id="IPR026287">
    <property type="entry name" value="SoFic-like"/>
</dbReference>
<dbReference type="InterPro" id="IPR003812">
    <property type="entry name" value="Fido"/>
</dbReference>
<dbReference type="PANTHER" id="PTHR13504">
    <property type="entry name" value="FIDO DOMAIN-CONTAINING PROTEIN DDB_G0283145"/>
    <property type="match status" value="1"/>
</dbReference>
<protein>
    <recommendedName>
        <fullName evidence="4">Fido domain-containing protein</fullName>
    </recommendedName>
</protein>
<evidence type="ECO:0000256" key="3">
    <source>
        <dbReference type="PIRSR" id="PIRSR640198-2"/>
    </source>
</evidence>
<feature type="binding site" evidence="3">
    <location>
        <begin position="219"/>
        <end position="226"/>
    </location>
    <ligand>
        <name>ATP</name>
        <dbReference type="ChEBI" id="CHEBI:30616"/>
    </ligand>
</feature>
<dbReference type="InterPro" id="IPR025758">
    <property type="entry name" value="Fic/DOC_N"/>
</dbReference>
<dbReference type="Gene3D" id="1.10.3290.10">
    <property type="entry name" value="Fido-like domain"/>
    <property type="match status" value="1"/>
</dbReference>
<name>A0A1F4U5A9_UNCW3</name>
<dbReference type="Pfam" id="PF02661">
    <property type="entry name" value="Fic"/>
    <property type="match status" value="1"/>
</dbReference>
<dbReference type="PROSITE" id="PS51459">
    <property type="entry name" value="FIDO"/>
    <property type="match status" value="1"/>
</dbReference>
<keyword evidence="1" id="KW-0547">Nucleotide-binding</keyword>
<comment type="caution">
    <text evidence="5">The sequence shown here is derived from an EMBL/GenBank/DDBJ whole genome shotgun (WGS) entry which is preliminary data.</text>
</comment>
<keyword evidence="1" id="KW-0067">ATP-binding</keyword>
<feature type="domain" description="Fido" evidence="4">
    <location>
        <begin position="129"/>
        <end position="278"/>
    </location>
</feature>
<evidence type="ECO:0000259" key="4">
    <source>
        <dbReference type="PROSITE" id="PS51459"/>
    </source>
</evidence>
<dbReference type="Proteomes" id="UP000177025">
    <property type="component" value="Unassembled WGS sequence"/>
</dbReference>
<dbReference type="InterPro" id="IPR036597">
    <property type="entry name" value="Fido-like_dom_sf"/>
</dbReference>
<proteinExistence type="predicted"/>
<dbReference type="EMBL" id="MEUM01000125">
    <property type="protein sequence ID" value="OGC40091.1"/>
    <property type="molecule type" value="Genomic_DNA"/>
</dbReference>
<dbReference type="PANTHER" id="PTHR13504:SF38">
    <property type="entry name" value="FIDO DOMAIN-CONTAINING PROTEIN"/>
    <property type="match status" value="1"/>
</dbReference>
<dbReference type="PIRSF" id="PIRSF038925">
    <property type="entry name" value="AMP-prot_trans"/>
    <property type="match status" value="1"/>
</dbReference>
<organism evidence="5 6">
    <name type="scientific">candidate division WOR-3 bacterium RBG_13_43_14</name>
    <dbReference type="NCBI Taxonomy" id="1802590"/>
    <lineage>
        <taxon>Bacteria</taxon>
        <taxon>Bacteria division WOR-3</taxon>
    </lineage>
</organism>
<feature type="binding site" evidence="1">
    <location>
        <position position="83"/>
    </location>
    <ligand>
        <name>ATP</name>
        <dbReference type="ChEBI" id="CHEBI:30616"/>
    </ligand>
</feature>
<dbReference type="GO" id="GO:0005524">
    <property type="term" value="F:ATP binding"/>
    <property type="evidence" value="ECO:0007669"/>
    <property type="project" value="UniProtKB-KW"/>
</dbReference>
<feature type="binding site" evidence="1">
    <location>
        <position position="215"/>
    </location>
    <ligand>
        <name>ATP</name>
        <dbReference type="ChEBI" id="CHEBI:30616"/>
    </ligand>
</feature>
<accession>A0A1F4U5A9</accession>
<evidence type="ECO:0000313" key="6">
    <source>
        <dbReference type="Proteomes" id="UP000177025"/>
    </source>
</evidence>
<feature type="binding site" evidence="1">
    <location>
        <position position="257"/>
    </location>
    <ligand>
        <name>ATP</name>
        <dbReference type="ChEBI" id="CHEBI:30616"/>
    </ligand>
</feature>